<evidence type="ECO:0000313" key="8">
    <source>
        <dbReference type="Proteomes" id="UP000676194"/>
    </source>
</evidence>
<keyword evidence="8" id="KW-1185">Reference proteome</keyword>
<dbReference type="Pfam" id="PF07291">
    <property type="entry name" value="MauE"/>
    <property type="match status" value="1"/>
</dbReference>
<dbReference type="Proteomes" id="UP000676194">
    <property type="component" value="Chromosome"/>
</dbReference>
<protein>
    <recommendedName>
        <fullName evidence="6">Methylamine utilisation protein MauE domain-containing protein</fullName>
    </recommendedName>
</protein>
<comment type="subcellular location">
    <subcellularLocation>
        <location evidence="1">Membrane</location>
        <topology evidence="1">Multi-pass membrane protein</topology>
    </subcellularLocation>
</comment>
<feature type="domain" description="Methylamine utilisation protein MauE" evidence="6">
    <location>
        <begin position="4"/>
        <end position="114"/>
    </location>
</feature>
<feature type="transmembrane region" description="Helical" evidence="5">
    <location>
        <begin position="100"/>
        <end position="117"/>
    </location>
</feature>
<dbReference type="RefSeq" id="WP_213499263.1">
    <property type="nucleotide sequence ID" value="NZ_CP074694.1"/>
</dbReference>
<evidence type="ECO:0000256" key="1">
    <source>
        <dbReference type="ARBA" id="ARBA00004141"/>
    </source>
</evidence>
<feature type="transmembrane region" description="Helical" evidence="5">
    <location>
        <begin position="65"/>
        <end position="88"/>
    </location>
</feature>
<evidence type="ECO:0000256" key="5">
    <source>
        <dbReference type="SAM" id="Phobius"/>
    </source>
</evidence>
<dbReference type="GO" id="GO:0030416">
    <property type="term" value="P:methylamine metabolic process"/>
    <property type="evidence" value="ECO:0007669"/>
    <property type="project" value="InterPro"/>
</dbReference>
<keyword evidence="3 5" id="KW-1133">Transmembrane helix</keyword>
<evidence type="ECO:0000256" key="4">
    <source>
        <dbReference type="ARBA" id="ARBA00023136"/>
    </source>
</evidence>
<dbReference type="KEGG" id="tsph:KIH39_10405"/>
<gene>
    <name evidence="7" type="ORF">KIH39_10405</name>
</gene>
<evidence type="ECO:0000259" key="6">
    <source>
        <dbReference type="Pfam" id="PF07291"/>
    </source>
</evidence>
<feature type="transmembrane region" description="Helical" evidence="5">
    <location>
        <begin position="39"/>
        <end position="58"/>
    </location>
</feature>
<dbReference type="InterPro" id="IPR009908">
    <property type="entry name" value="Methylamine_util_MauE"/>
</dbReference>
<name>A0A8E6BBU7_9BACT</name>
<sequence length="281" mass="31167">MKSIIFIFLGGLLICSAILKGYAIAIGKFNLNYLSSDPRLSLLIVDWEIILGIWLVLGKNSLVPWLFSFLTFLGFAITGFVLALSGFASCGCLGLLQVNPWIMFTVDVAALLLLLKIRPALKDVYNIKCKQAIPFALVIIFGITLAILCESTQFGQNIKAKIRGDQVVLRQSKVNLGIGQMDEWLEHNAEAVNWSSETVRIYGGTSACNFDILQDCPIDIKPLQEVKLRVRLHLKNPEGIFVKQEAAFWVSNDSGTIVWELPITLIGVLSENPAHFNEVDK</sequence>
<dbReference type="EMBL" id="CP074694">
    <property type="protein sequence ID" value="QVL34293.1"/>
    <property type="molecule type" value="Genomic_DNA"/>
</dbReference>
<evidence type="ECO:0000313" key="7">
    <source>
        <dbReference type="EMBL" id="QVL34293.1"/>
    </source>
</evidence>
<keyword evidence="4 5" id="KW-0472">Membrane</keyword>
<accession>A0A8E6BBU7</accession>
<dbReference type="AlphaFoldDB" id="A0A8E6BBU7"/>
<evidence type="ECO:0000256" key="2">
    <source>
        <dbReference type="ARBA" id="ARBA00022692"/>
    </source>
</evidence>
<dbReference type="GO" id="GO:0016020">
    <property type="term" value="C:membrane"/>
    <property type="evidence" value="ECO:0007669"/>
    <property type="project" value="UniProtKB-SubCell"/>
</dbReference>
<keyword evidence="2 5" id="KW-0812">Transmembrane</keyword>
<organism evidence="7 8">
    <name type="scientific">Telmatocola sphagniphila</name>
    <dbReference type="NCBI Taxonomy" id="1123043"/>
    <lineage>
        <taxon>Bacteria</taxon>
        <taxon>Pseudomonadati</taxon>
        <taxon>Planctomycetota</taxon>
        <taxon>Planctomycetia</taxon>
        <taxon>Gemmatales</taxon>
        <taxon>Gemmataceae</taxon>
    </lineage>
</organism>
<feature type="transmembrane region" description="Helical" evidence="5">
    <location>
        <begin position="129"/>
        <end position="148"/>
    </location>
</feature>
<evidence type="ECO:0000256" key="3">
    <source>
        <dbReference type="ARBA" id="ARBA00022989"/>
    </source>
</evidence>
<proteinExistence type="predicted"/>
<reference evidence="7" key="1">
    <citation type="submission" date="2021-05" db="EMBL/GenBank/DDBJ databases">
        <title>Complete genome sequence of the cellulolytic planctomycete Telmatocola sphagniphila SP2T and characterization of the first cellulase from planctomycetes.</title>
        <authorList>
            <person name="Rakitin A.L."/>
            <person name="Beletsky A.V."/>
            <person name="Naumoff D.G."/>
            <person name="Kulichevskaya I.S."/>
            <person name="Mardanov A.V."/>
            <person name="Ravin N.V."/>
            <person name="Dedysh S.N."/>
        </authorList>
    </citation>
    <scope>NUCLEOTIDE SEQUENCE</scope>
    <source>
        <strain evidence="7">SP2T</strain>
    </source>
</reference>